<evidence type="ECO:0000313" key="6">
    <source>
        <dbReference type="EMBL" id="KAF2120782.1"/>
    </source>
</evidence>
<feature type="region of interest" description="Disordered" evidence="4">
    <location>
        <begin position="123"/>
        <end position="171"/>
    </location>
</feature>
<keyword evidence="1" id="KW-0519">Myristate</keyword>
<keyword evidence="2" id="KW-0564">Palmitate</keyword>
<keyword evidence="7" id="KW-1185">Reference proteome</keyword>
<accession>A0A6A5ZMF5</accession>
<dbReference type="EMBL" id="ML977313">
    <property type="protein sequence ID" value="KAF2120782.1"/>
    <property type="molecule type" value="Genomic_DNA"/>
</dbReference>
<evidence type="ECO:0000256" key="5">
    <source>
        <dbReference type="SAM" id="SignalP"/>
    </source>
</evidence>
<dbReference type="Proteomes" id="UP000799770">
    <property type="component" value="Unassembled WGS sequence"/>
</dbReference>
<evidence type="ECO:0000256" key="2">
    <source>
        <dbReference type="ARBA" id="ARBA00023139"/>
    </source>
</evidence>
<evidence type="ECO:0000256" key="3">
    <source>
        <dbReference type="ARBA" id="ARBA00023288"/>
    </source>
</evidence>
<feature type="chain" id="PRO_5025585041" description="Casein kinase substrate phospho protein PP28-domain-containing protein" evidence="5">
    <location>
        <begin position="22"/>
        <end position="171"/>
    </location>
</feature>
<dbReference type="OrthoDB" id="10635415at2759"/>
<dbReference type="Pfam" id="PF15811">
    <property type="entry name" value="SVIP"/>
    <property type="match status" value="1"/>
</dbReference>
<keyword evidence="5" id="KW-0732">Signal</keyword>
<dbReference type="AlphaFoldDB" id="A0A6A5ZMF5"/>
<protein>
    <recommendedName>
        <fullName evidence="8">Casein kinase substrate phospho protein PP28-domain-containing protein</fullName>
    </recommendedName>
</protein>
<proteinExistence type="predicted"/>
<evidence type="ECO:0000256" key="1">
    <source>
        <dbReference type="ARBA" id="ARBA00022707"/>
    </source>
</evidence>
<evidence type="ECO:0000256" key="4">
    <source>
        <dbReference type="SAM" id="MobiDB-lite"/>
    </source>
</evidence>
<reference evidence="6" key="1">
    <citation type="journal article" date="2020" name="Stud. Mycol.">
        <title>101 Dothideomycetes genomes: a test case for predicting lifestyles and emergence of pathogens.</title>
        <authorList>
            <person name="Haridas S."/>
            <person name="Albert R."/>
            <person name="Binder M."/>
            <person name="Bloem J."/>
            <person name="Labutti K."/>
            <person name="Salamov A."/>
            <person name="Andreopoulos B."/>
            <person name="Baker S."/>
            <person name="Barry K."/>
            <person name="Bills G."/>
            <person name="Bluhm B."/>
            <person name="Cannon C."/>
            <person name="Castanera R."/>
            <person name="Culley D."/>
            <person name="Daum C."/>
            <person name="Ezra D."/>
            <person name="Gonzalez J."/>
            <person name="Henrissat B."/>
            <person name="Kuo A."/>
            <person name="Liang C."/>
            <person name="Lipzen A."/>
            <person name="Lutzoni F."/>
            <person name="Magnuson J."/>
            <person name="Mondo S."/>
            <person name="Nolan M."/>
            <person name="Ohm R."/>
            <person name="Pangilinan J."/>
            <person name="Park H.-J."/>
            <person name="Ramirez L."/>
            <person name="Alfaro M."/>
            <person name="Sun H."/>
            <person name="Tritt A."/>
            <person name="Yoshinaga Y."/>
            <person name="Zwiers L.-H."/>
            <person name="Turgeon B."/>
            <person name="Goodwin S."/>
            <person name="Spatafora J."/>
            <person name="Crous P."/>
            <person name="Grigoriev I."/>
        </authorList>
    </citation>
    <scope>NUCLEOTIDE SEQUENCE</scope>
    <source>
        <strain evidence="6">CBS 627.86</strain>
    </source>
</reference>
<feature type="signal peptide" evidence="5">
    <location>
        <begin position="1"/>
        <end position="21"/>
    </location>
</feature>
<evidence type="ECO:0000313" key="7">
    <source>
        <dbReference type="Proteomes" id="UP000799770"/>
    </source>
</evidence>
<sequence>MSANRLLAILQLFAILNCVLNRVPKRNFQKIKKTACRLYKVARRIMGCCISRIPTLKIEQDNEGPKPTMNISLAKRDAQAKDSNPKDGKRVAGENTLGGEVTVDERLDPKEAARLAALARAEAHNKKNKGTLAEKVVAQKSMSDEEVLKQQSYKNRRGREIDGMTEARNGV</sequence>
<gene>
    <name evidence="6" type="ORF">BDV96DRAFT_641437</name>
</gene>
<dbReference type="InterPro" id="IPR031632">
    <property type="entry name" value="SVIP"/>
</dbReference>
<feature type="compositionally biased region" description="Basic and acidic residues" evidence="4">
    <location>
        <begin position="76"/>
        <end position="92"/>
    </location>
</feature>
<keyword evidence="3" id="KW-0449">Lipoprotein</keyword>
<evidence type="ECO:0008006" key="8">
    <source>
        <dbReference type="Google" id="ProtNLM"/>
    </source>
</evidence>
<organism evidence="6 7">
    <name type="scientific">Lophiotrema nucula</name>
    <dbReference type="NCBI Taxonomy" id="690887"/>
    <lineage>
        <taxon>Eukaryota</taxon>
        <taxon>Fungi</taxon>
        <taxon>Dikarya</taxon>
        <taxon>Ascomycota</taxon>
        <taxon>Pezizomycotina</taxon>
        <taxon>Dothideomycetes</taxon>
        <taxon>Pleosporomycetidae</taxon>
        <taxon>Pleosporales</taxon>
        <taxon>Lophiotremataceae</taxon>
        <taxon>Lophiotrema</taxon>
    </lineage>
</organism>
<feature type="region of interest" description="Disordered" evidence="4">
    <location>
        <begin position="76"/>
        <end position="98"/>
    </location>
</feature>
<name>A0A6A5ZMF5_9PLEO</name>